<accession>A0A0V8QDQ2</accession>
<dbReference type="STRING" id="290052.ASU35_12120"/>
<dbReference type="RefSeq" id="WP_058353165.1">
    <property type="nucleotide sequence ID" value="NZ_CABMMD010000165.1"/>
</dbReference>
<sequence>MDRNEDIREMIRKEIQSISVLEERIAFKEMMEGVFLNLYEKNEEMYRALEMRVMDDLAYDINRYRICTGLVEKSYLDTTHHYLTAVCDKDIAPAARLISEIREELAGEGKSCLSTVFLKGDAVEIRKLLKKNRSYSGVLKADKEYPVSVRLEACSRYLKKMEELYHLFMKNGVPWQTINAPYLFKMADLVICEMPVGIPDPEKVTGLEVDFEEYAPMVHWDMIPLWNVWHLRLESTGFPIPCGDYKNFEHIISIQDYGAEHAYLVGEKAGIRNVRQSRDRLLITGEIRNAETWDVYMIRSGEEHKIDRYTYPVMENLRRDGFAERFSRKNGQKVRTKGELERFIRGFALEPYIEYQDCRLEDGEGEMAETYSMNFFIKDEIREQKGRRKLILFFKEKGKEKWLLRDIASFITSEVQELYPEYQCEGRIL</sequence>
<evidence type="ECO:0000313" key="2">
    <source>
        <dbReference type="Proteomes" id="UP000054874"/>
    </source>
</evidence>
<dbReference type="EMBL" id="LNAM01000165">
    <property type="protein sequence ID" value="KSV58602.1"/>
    <property type="molecule type" value="Genomic_DNA"/>
</dbReference>
<dbReference type="AlphaFoldDB" id="A0A0V8QDQ2"/>
<protein>
    <recommendedName>
        <fullName evidence="3">Normocyte-binding protein</fullName>
    </recommendedName>
</protein>
<dbReference type="OrthoDB" id="1661761at2"/>
<gene>
    <name evidence="1" type="ORF">ASU35_12120</name>
</gene>
<keyword evidence="2" id="KW-1185">Reference proteome</keyword>
<proteinExistence type="predicted"/>
<comment type="caution">
    <text evidence="1">The sequence shown here is derived from an EMBL/GenBank/DDBJ whole genome shotgun (WGS) entry which is preliminary data.</text>
</comment>
<evidence type="ECO:0008006" key="3">
    <source>
        <dbReference type="Google" id="ProtNLM"/>
    </source>
</evidence>
<evidence type="ECO:0000313" key="1">
    <source>
        <dbReference type="EMBL" id="KSV58602.1"/>
    </source>
</evidence>
<dbReference type="Proteomes" id="UP000054874">
    <property type="component" value="Unassembled WGS sequence"/>
</dbReference>
<organism evidence="1 2">
    <name type="scientific">Acetivibrio ethanolgignens</name>
    <dbReference type="NCBI Taxonomy" id="290052"/>
    <lineage>
        <taxon>Bacteria</taxon>
        <taxon>Bacillati</taxon>
        <taxon>Bacillota</taxon>
        <taxon>Clostridia</taxon>
        <taxon>Eubacteriales</taxon>
        <taxon>Oscillospiraceae</taxon>
        <taxon>Acetivibrio</taxon>
    </lineage>
</organism>
<name>A0A0V8QDQ2_9FIRM</name>
<reference evidence="1 2" key="1">
    <citation type="submission" date="2015-11" db="EMBL/GenBank/DDBJ databases">
        <title>Butyribacter intestini gen. nov., sp. nov., a butyric acid-producing bacterium of the family Lachnospiraceae isolated from the human faeces.</title>
        <authorList>
            <person name="Zou Y."/>
            <person name="Xue W."/>
            <person name="Luo G."/>
            <person name="Lv M."/>
        </authorList>
    </citation>
    <scope>NUCLEOTIDE SEQUENCE [LARGE SCALE GENOMIC DNA]</scope>
    <source>
        <strain evidence="1 2">ACET-33324</strain>
    </source>
</reference>